<evidence type="ECO:0000313" key="1">
    <source>
        <dbReference type="EMBL" id="EDY21608.1"/>
    </source>
</evidence>
<dbReference type="STRING" id="497964.CfE428DRAFT_0853"/>
<reference evidence="1 2" key="1">
    <citation type="journal article" date="2011" name="J. Bacteriol.">
        <title>Genome sequence of Chthoniobacter flavus Ellin428, an aerobic heterotrophic soil bacterium.</title>
        <authorList>
            <person name="Kant R."/>
            <person name="van Passel M.W."/>
            <person name="Palva A."/>
            <person name="Lucas S."/>
            <person name="Lapidus A."/>
            <person name="Glavina Del Rio T."/>
            <person name="Dalin E."/>
            <person name="Tice H."/>
            <person name="Bruce D."/>
            <person name="Goodwin L."/>
            <person name="Pitluck S."/>
            <person name="Larimer F.W."/>
            <person name="Land M.L."/>
            <person name="Hauser L."/>
            <person name="Sangwan P."/>
            <person name="de Vos W.M."/>
            <person name="Janssen P.H."/>
            <person name="Smidt H."/>
        </authorList>
    </citation>
    <scope>NUCLEOTIDE SEQUENCE [LARGE SCALE GENOMIC DNA]</scope>
    <source>
        <strain evidence="1 2">Ellin428</strain>
    </source>
</reference>
<sequence precursor="true">MSHKTSKFWLFAFPASLVILAGAYYIKIPSARKLIDDHTSLGHQLFGRFVHDTVIVEKVPAPEKPEDPYASLANQPNSGPGTKPVATPKVFNLQELAHDPAHWPRKVALKKATTFPAVVSGKVVGSLIAPVGAEANVKGIKDGKIAVEYQGGGAWLTVEDTDLVARAMAQ</sequence>
<comment type="caution">
    <text evidence="1">The sequence shown here is derived from an EMBL/GenBank/DDBJ whole genome shotgun (WGS) entry which is preliminary data.</text>
</comment>
<organism evidence="1 2">
    <name type="scientific">Chthoniobacter flavus Ellin428</name>
    <dbReference type="NCBI Taxonomy" id="497964"/>
    <lineage>
        <taxon>Bacteria</taxon>
        <taxon>Pseudomonadati</taxon>
        <taxon>Verrucomicrobiota</taxon>
        <taxon>Spartobacteria</taxon>
        <taxon>Chthoniobacterales</taxon>
        <taxon>Chthoniobacteraceae</taxon>
        <taxon>Chthoniobacter</taxon>
    </lineage>
</organism>
<dbReference type="EMBL" id="ABVL01000002">
    <property type="protein sequence ID" value="EDY21608.1"/>
    <property type="molecule type" value="Genomic_DNA"/>
</dbReference>
<name>B4CW16_9BACT</name>
<dbReference type="AlphaFoldDB" id="B4CW16"/>
<dbReference type="RefSeq" id="WP_006978180.1">
    <property type="nucleotide sequence ID" value="NZ_ABVL01000002.1"/>
</dbReference>
<gene>
    <name evidence="1" type="ORF">CfE428DRAFT_0853</name>
</gene>
<accession>B4CW16</accession>
<dbReference type="InParanoid" id="B4CW16"/>
<proteinExistence type="predicted"/>
<dbReference type="Proteomes" id="UP000005824">
    <property type="component" value="Unassembled WGS sequence"/>
</dbReference>
<evidence type="ECO:0000313" key="2">
    <source>
        <dbReference type="Proteomes" id="UP000005824"/>
    </source>
</evidence>
<protein>
    <submittedName>
        <fullName evidence="1">Uncharacterized protein</fullName>
    </submittedName>
</protein>
<keyword evidence="2" id="KW-1185">Reference proteome</keyword>